<dbReference type="Proteomes" id="UP001489719">
    <property type="component" value="Unassembled WGS sequence"/>
</dbReference>
<reference evidence="2" key="1">
    <citation type="journal article" date="2024" name="Front. Bioeng. Biotechnol.">
        <title>Genome-scale model development and genomic sequencing of the oleaginous clade Lipomyces.</title>
        <authorList>
            <person name="Czajka J.J."/>
            <person name="Han Y."/>
            <person name="Kim J."/>
            <person name="Mondo S.J."/>
            <person name="Hofstad B.A."/>
            <person name="Robles A."/>
            <person name="Haridas S."/>
            <person name="Riley R."/>
            <person name="LaButti K."/>
            <person name="Pangilinan J."/>
            <person name="Andreopoulos W."/>
            <person name="Lipzen A."/>
            <person name="Yan J."/>
            <person name="Wang M."/>
            <person name="Ng V."/>
            <person name="Grigoriev I.V."/>
            <person name="Spatafora J.W."/>
            <person name="Magnuson J.K."/>
            <person name="Baker S.E."/>
            <person name="Pomraning K.R."/>
        </authorList>
    </citation>
    <scope>NUCLEOTIDE SEQUENCE [LARGE SCALE GENOMIC DNA]</scope>
    <source>
        <strain evidence="2">CBS 10300</strain>
    </source>
</reference>
<accession>A0ACC3TUC3</accession>
<comment type="caution">
    <text evidence="1">The sequence shown here is derived from an EMBL/GenBank/DDBJ whole genome shotgun (WGS) entry which is preliminary data.</text>
</comment>
<keyword evidence="2" id="KW-1185">Reference proteome</keyword>
<organism evidence="1 2">
    <name type="scientific">Lipomyces orientalis</name>
    <dbReference type="NCBI Taxonomy" id="1233043"/>
    <lineage>
        <taxon>Eukaryota</taxon>
        <taxon>Fungi</taxon>
        <taxon>Dikarya</taxon>
        <taxon>Ascomycota</taxon>
        <taxon>Saccharomycotina</taxon>
        <taxon>Lipomycetes</taxon>
        <taxon>Lipomycetales</taxon>
        <taxon>Lipomycetaceae</taxon>
        <taxon>Lipomyces</taxon>
    </lineage>
</organism>
<evidence type="ECO:0000313" key="2">
    <source>
        <dbReference type="Proteomes" id="UP001489719"/>
    </source>
</evidence>
<gene>
    <name evidence="1" type="ORF">V1517DRAFT_317335</name>
</gene>
<evidence type="ECO:0000313" key="1">
    <source>
        <dbReference type="EMBL" id="KAK9324381.1"/>
    </source>
</evidence>
<protein>
    <submittedName>
        <fullName evidence="1">Uncharacterized protein</fullName>
    </submittedName>
</protein>
<sequence>MAGKTILRVGIIGCGEVSQVVHIPTLNFLSDLFQITYLCDVSLQALLLCQKKVTGEIIPRITKDPHELCYSDDVDIVYVVASDEYHCYHAVIALENDKDVLIEKPMALNLRDADAIIAAEKKSKGQVMVGYMRRYAPIFEDAVKEIGALSDITYARIRDFVGPNDVFVSQSGTFPKRFADYTKEDQDDRLARSTDIVYQGLTIDCGVPVLPPLDSTWRLLNGLGSHDLSLMREALGMPQGVIGSRILEVGRAPFITAQFDYGSFVCTYETAIDNIPRFDACIEVFSRTKTIRVQYDTPYVKGLPVVMIIQENVDGEYQQRMGMPNWIWRSLR</sequence>
<dbReference type="EMBL" id="MU970050">
    <property type="protein sequence ID" value="KAK9324381.1"/>
    <property type="molecule type" value="Genomic_DNA"/>
</dbReference>
<name>A0ACC3TUC3_9ASCO</name>
<proteinExistence type="predicted"/>